<comment type="caution">
    <text evidence="2">The sequence shown here is derived from an EMBL/GenBank/DDBJ whole genome shotgun (WGS) entry which is preliminary data.</text>
</comment>
<dbReference type="Proteomes" id="UP000298030">
    <property type="component" value="Unassembled WGS sequence"/>
</dbReference>
<organism evidence="2 3">
    <name type="scientific">Coprinellus micaceus</name>
    <name type="common">Glistening ink-cap mushroom</name>
    <name type="synonym">Coprinus micaceus</name>
    <dbReference type="NCBI Taxonomy" id="71717"/>
    <lineage>
        <taxon>Eukaryota</taxon>
        <taxon>Fungi</taxon>
        <taxon>Dikarya</taxon>
        <taxon>Basidiomycota</taxon>
        <taxon>Agaricomycotina</taxon>
        <taxon>Agaricomycetes</taxon>
        <taxon>Agaricomycetidae</taxon>
        <taxon>Agaricales</taxon>
        <taxon>Agaricineae</taxon>
        <taxon>Psathyrellaceae</taxon>
        <taxon>Coprinellus</taxon>
    </lineage>
</organism>
<dbReference type="OrthoDB" id="2919154at2759"/>
<evidence type="ECO:0000313" key="2">
    <source>
        <dbReference type="EMBL" id="TEB28538.1"/>
    </source>
</evidence>
<dbReference type="AlphaFoldDB" id="A0A4Y7T3M7"/>
<feature type="compositionally biased region" description="Polar residues" evidence="1">
    <location>
        <begin position="528"/>
        <end position="538"/>
    </location>
</feature>
<dbReference type="EMBL" id="QPFP01000032">
    <property type="protein sequence ID" value="TEB28538.1"/>
    <property type="molecule type" value="Genomic_DNA"/>
</dbReference>
<protein>
    <submittedName>
        <fullName evidence="2">Uncharacterized protein</fullName>
    </submittedName>
</protein>
<evidence type="ECO:0000313" key="3">
    <source>
        <dbReference type="Proteomes" id="UP000298030"/>
    </source>
</evidence>
<name>A0A4Y7T3M7_COPMI</name>
<reference evidence="2 3" key="1">
    <citation type="journal article" date="2019" name="Nat. Ecol. Evol.">
        <title>Megaphylogeny resolves global patterns of mushroom evolution.</title>
        <authorList>
            <person name="Varga T."/>
            <person name="Krizsan K."/>
            <person name="Foldi C."/>
            <person name="Dima B."/>
            <person name="Sanchez-Garcia M."/>
            <person name="Sanchez-Ramirez S."/>
            <person name="Szollosi G.J."/>
            <person name="Szarkandi J.G."/>
            <person name="Papp V."/>
            <person name="Albert L."/>
            <person name="Andreopoulos W."/>
            <person name="Angelini C."/>
            <person name="Antonin V."/>
            <person name="Barry K.W."/>
            <person name="Bougher N.L."/>
            <person name="Buchanan P."/>
            <person name="Buyck B."/>
            <person name="Bense V."/>
            <person name="Catcheside P."/>
            <person name="Chovatia M."/>
            <person name="Cooper J."/>
            <person name="Damon W."/>
            <person name="Desjardin D."/>
            <person name="Finy P."/>
            <person name="Geml J."/>
            <person name="Haridas S."/>
            <person name="Hughes K."/>
            <person name="Justo A."/>
            <person name="Karasinski D."/>
            <person name="Kautmanova I."/>
            <person name="Kiss B."/>
            <person name="Kocsube S."/>
            <person name="Kotiranta H."/>
            <person name="LaButti K.M."/>
            <person name="Lechner B.E."/>
            <person name="Liimatainen K."/>
            <person name="Lipzen A."/>
            <person name="Lukacs Z."/>
            <person name="Mihaltcheva S."/>
            <person name="Morgado L.N."/>
            <person name="Niskanen T."/>
            <person name="Noordeloos M.E."/>
            <person name="Ohm R.A."/>
            <person name="Ortiz-Santana B."/>
            <person name="Ovrebo C."/>
            <person name="Racz N."/>
            <person name="Riley R."/>
            <person name="Savchenko A."/>
            <person name="Shiryaev A."/>
            <person name="Soop K."/>
            <person name="Spirin V."/>
            <person name="Szebenyi C."/>
            <person name="Tomsovsky M."/>
            <person name="Tulloss R.E."/>
            <person name="Uehling J."/>
            <person name="Grigoriev I.V."/>
            <person name="Vagvolgyi C."/>
            <person name="Papp T."/>
            <person name="Martin F.M."/>
            <person name="Miettinen O."/>
            <person name="Hibbett D.S."/>
            <person name="Nagy L.G."/>
        </authorList>
    </citation>
    <scope>NUCLEOTIDE SEQUENCE [LARGE SCALE GENOMIC DNA]</scope>
    <source>
        <strain evidence="2 3">FP101781</strain>
    </source>
</reference>
<evidence type="ECO:0000256" key="1">
    <source>
        <dbReference type="SAM" id="MobiDB-lite"/>
    </source>
</evidence>
<accession>A0A4Y7T3M7</accession>
<feature type="region of interest" description="Disordered" evidence="1">
    <location>
        <begin position="512"/>
        <end position="538"/>
    </location>
</feature>
<proteinExistence type="predicted"/>
<keyword evidence="3" id="KW-1185">Reference proteome</keyword>
<gene>
    <name evidence="2" type="ORF">FA13DRAFT_1711823</name>
</gene>
<sequence length="548" mass="61342">MCFRKLWFVQYQTQECSHKEFVGQTPVDCGRRSCSLSSSHEPTHELENITKICNCKRYYTQPERITKSVGLFKQLLGALCSRENAEIVVEALPDTSPQAQEPRNIPTLSPILPQHRNWLASIEFGSSPFWAFLTIMPSNGLLSGARFLLDILIDSWIYMAASLSCWRLGTKSYVAVDWEAGTMDDSVQHALPPEIVDRIVDELRDSEIDLRRASLLGRGWVTRARFHLFQNHYRELLLDTQERICKFYTLACSPFCTLLLPEIRALTVRRPILDSTAQALCFPESTFHHAFDFLRQATITECVNIDIVNVPATCIPTAFPWDVLSSWTSLTGIALTGTLPSLTVLATVLLALPTLEGMEINADYLDGTIPDSRGRLSPFLQDFTLGPRGYTLLEWLARLPRRYLCLETVSLVMDGGNCASLEPFARKHGAGIEYLTVRFYDNQVEASAITSPDIESLTIYVPHMPDEPRGTEGLLRVAKASLLQLDDRDASDCISICARSWMSEWRPVSLQPSCDKGEPREAGVAEATPQTPSLNSGQSFVIRLADAT</sequence>